<feature type="domain" description="HTH lysR-type" evidence="1">
    <location>
        <begin position="33"/>
        <end position="94"/>
    </location>
</feature>
<reference evidence="2" key="2">
    <citation type="submission" date="2020-09" db="EMBL/GenBank/DDBJ databases">
        <authorList>
            <person name="Sun Q."/>
            <person name="Zhou Y."/>
        </authorList>
    </citation>
    <scope>NUCLEOTIDE SEQUENCE</scope>
    <source>
        <strain evidence="2">CGMCC 1.15958</strain>
    </source>
</reference>
<dbReference type="Proteomes" id="UP000609064">
    <property type="component" value="Unassembled WGS sequence"/>
</dbReference>
<dbReference type="InterPro" id="IPR036388">
    <property type="entry name" value="WH-like_DNA-bd_sf"/>
</dbReference>
<dbReference type="Pfam" id="PF00126">
    <property type="entry name" value="HTH_1"/>
    <property type="match status" value="1"/>
</dbReference>
<dbReference type="Gene3D" id="1.10.10.10">
    <property type="entry name" value="Winged helix-like DNA-binding domain superfamily/Winged helix DNA-binding domain"/>
    <property type="match status" value="1"/>
</dbReference>
<dbReference type="PANTHER" id="PTHR30432:SF1">
    <property type="entry name" value="DNA-BINDING TRANSCRIPTIONAL DUAL REGULATOR MODE"/>
    <property type="match status" value="1"/>
</dbReference>
<reference evidence="2" key="1">
    <citation type="journal article" date="2014" name="Int. J. Syst. Evol. Microbiol.">
        <title>Complete genome sequence of Corynebacterium casei LMG S-19264T (=DSM 44701T), isolated from a smear-ripened cheese.</title>
        <authorList>
            <consortium name="US DOE Joint Genome Institute (JGI-PGF)"/>
            <person name="Walter F."/>
            <person name="Albersmeier A."/>
            <person name="Kalinowski J."/>
            <person name="Ruckert C."/>
        </authorList>
    </citation>
    <scope>NUCLEOTIDE SEQUENCE</scope>
    <source>
        <strain evidence="2">CGMCC 1.15958</strain>
    </source>
</reference>
<keyword evidence="3" id="KW-1185">Reference proteome</keyword>
<dbReference type="RefSeq" id="WP_188769136.1">
    <property type="nucleotide sequence ID" value="NZ_BMKK01000010.1"/>
</dbReference>
<organism evidence="2 3">
    <name type="scientific">Emticicia aquatilis</name>
    <dbReference type="NCBI Taxonomy" id="1537369"/>
    <lineage>
        <taxon>Bacteria</taxon>
        <taxon>Pseudomonadati</taxon>
        <taxon>Bacteroidota</taxon>
        <taxon>Cytophagia</taxon>
        <taxon>Cytophagales</taxon>
        <taxon>Leadbetterellaceae</taxon>
        <taxon>Emticicia</taxon>
    </lineage>
</organism>
<evidence type="ECO:0000313" key="3">
    <source>
        <dbReference type="Proteomes" id="UP000609064"/>
    </source>
</evidence>
<dbReference type="InterPro" id="IPR051815">
    <property type="entry name" value="Molybdate_resp_trans_reg"/>
</dbReference>
<dbReference type="InterPro" id="IPR000847">
    <property type="entry name" value="LysR_HTH_N"/>
</dbReference>
<dbReference type="InterPro" id="IPR036390">
    <property type="entry name" value="WH_DNA-bd_sf"/>
</dbReference>
<proteinExistence type="predicted"/>
<dbReference type="EMBL" id="BMKK01000010">
    <property type="protein sequence ID" value="GGD73713.1"/>
    <property type="molecule type" value="Genomic_DNA"/>
</dbReference>
<comment type="caution">
    <text evidence="2">The sequence shown here is derived from an EMBL/GenBank/DDBJ whole genome shotgun (WGS) entry which is preliminary data.</text>
</comment>
<dbReference type="SUPFAM" id="SSF46785">
    <property type="entry name" value="Winged helix' DNA-binding domain"/>
    <property type="match status" value="1"/>
</dbReference>
<gene>
    <name evidence="2" type="ORF">GCM10011514_42290</name>
</gene>
<sequence>MPIKDLLKPDKTFRITGMLRIESEDDRFLGPGRLELLENIIETGSISQAAKQMGMSYKKAWDLVNSINQHTVKPIVSTQTGGEKGGGTIVTDEGKQLIAAFRKLHEEFQQSFDEKMSIFLEC</sequence>
<dbReference type="AlphaFoldDB" id="A0A916Z321"/>
<evidence type="ECO:0000259" key="1">
    <source>
        <dbReference type="Pfam" id="PF00126"/>
    </source>
</evidence>
<protein>
    <recommendedName>
        <fullName evidence="1">HTH lysR-type domain-containing protein</fullName>
    </recommendedName>
</protein>
<dbReference type="PANTHER" id="PTHR30432">
    <property type="entry name" value="TRANSCRIPTIONAL REGULATOR MODE"/>
    <property type="match status" value="1"/>
</dbReference>
<name>A0A916Z321_9BACT</name>
<evidence type="ECO:0000313" key="2">
    <source>
        <dbReference type="EMBL" id="GGD73713.1"/>
    </source>
</evidence>
<accession>A0A916Z321</accession>